<dbReference type="InParanoid" id="A0A0G4EH56"/>
<dbReference type="VEuPathDB" id="CryptoDB:Vbra_3809"/>
<feature type="domain" description="Helitron helicase-like" evidence="1">
    <location>
        <begin position="73"/>
        <end position="143"/>
    </location>
</feature>
<evidence type="ECO:0000313" key="3">
    <source>
        <dbReference type="Proteomes" id="UP000041254"/>
    </source>
</evidence>
<gene>
    <name evidence="2" type="ORF">Vbra_3809</name>
</gene>
<dbReference type="EMBL" id="CDMY01000239">
    <property type="protein sequence ID" value="CEL95804.1"/>
    <property type="molecule type" value="Genomic_DNA"/>
</dbReference>
<sequence length="169" mass="18762">MERAQQLATINLPYTLKDADFQAWMTDVKGVSRGVPGSLGAKVCSPADPLLHCTVRRAGVLSKEQVFDLNECPPLNKHIQRCRQMAAGNPAAAAEMFNICVRAFLACLLRRPLDPRPGVSGKCKVSIGPSESQGRGILHFHHLDFLEGAPYPRELRKKMTDRQFCHKLK</sequence>
<evidence type="ECO:0000259" key="1">
    <source>
        <dbReference type="Pfam" id="PF14214"/>
    </source>
</evidence>
<accession>A0A0G4EH56</accession>
<reference evidence="2 3" key="1">
    <citation type="submission" date="2014-11" db="EMBL/GenBank/DDBJ databases">
        <authorList>
            <person name="Zhu J."/>
            <person name="Qi W."/>
            <person name="Song R."/>
        </authorList>
    </citation>
    <scope>NUCLEOTIDE SEQUENCE [LARGE SCALE GENOMIC DNA]</scope>
</reference>
<organism evidence="2 3">
    <name type="scientific">Vitrella brassicaformis (strain CCMP3155)</name>
    <dbReference type="NCBI Taxonomy" id="1169540"/>
    <lineage>
        <taxon>Eukaryota</taxon>
        <taxon>Sar</taxon>
        <taxon>Alveolata</taxon>
        <taxon>Colpodellida</taxon>
        <taxon>Vitrellaceae</taxon>
        <taxon>Vitrella</taxon>
    </lineage>
</organism>
<dbReference type="AlphaFoldDB" id="A0A0G4EH56"/>
<protein>
    <recommendedName>
        <fullName evidence="1">Helitron helicase-like domain-containing protein</fullName>
    </recommendedName>
</protein>
<keyword evidence="3" id="KW-1185">Reference proteome</keyword>
<dbReference type="OrthoDB" id="3267861at2759"/>
<evidence type="ECO:0000313" key="2">
    <source>
        <dbReference type="EMBL" id="CEL95804.1"/>
    </source>
</evidence>
<dbReference type="InterPro" id="IPR025476">
    <property type="entry name" value="Helitron_helicase-like"/>
</dbReference>
<dbReference type="Proteomes" id="UP000041254">
    <property type="component" value="Unassembled WGS sequence"/>
</dbReference>
<dbReference type="STRING" id="1169540.A0A0G4EH56"/>
<name>A0A0G4EH56_VITBC</name>
<proteinExistence type="predicted"/>
<dbReference type="Pfam" id="PF14214">
    <property type="entry name" value="Helitron_like_N"/>
    <property type="match status" value="1"/>
</dbReference>